<dbReference type="PROSITE" id="PS51192">
    <property type="entry name" value="HELICASE_ATP_BIND_1"/>
    <property type="match status" value="1"/>
</dbReference>
<dbReference type="PROSITE" id="PS51194">
    <property type="entry name" value="HELICASE_CTER"/>
    <property type="match status" value="1"/>
</dbReference>
<feature type="coiled-coil region" evidence="2">
    <location>
        <begin position="466"/>
        <end position="500"/>
    </location>
</feature>
<feature type="domain" description="Helicase C-terminal" evidence="4">
    <location>
        <begin position="290"/>
        <end position="449"/>
    </location>
</feature>
<dbReference type="InterPro" id="IPR050496">
    <property type="entry name" value="SNF2_RAD54_helicase_repair"/>
</dbReference>
<proteinExistence type="predicted"/>
<evidence type="ECO:0000256" key="2">
    <source>
        <dbReference type="SAM" id="Coils"/>
    </source>
</evidence>
<keyword evidence="1" id="KW-0378">Hydrolase</keyword>
<keyword evidence="2" id="KW-0175">Coiled coil</keyword>
<dbReference type="SMART" id="SM00487">
    <property type="entry name" value="DEXDc"/>
    <property type="match status" value="1"/>
</dbReference>
<dbReference type="GO" id="GO:0003677">
    <property type="term" value="F:DNA binding"/>
    <property type="evidence" value="ECO:0007669"/>
    <property type="project" value="InterPro"/>
</dbReference>
<dbReference type="CDD" id="cd18793">
    <property type="entry name" value="SF2_C_SNF"/>
    <property type="match status" value="1"/>
</dbReference>
<dbReference type="Pfam" id="PF04851">
    <property type="entry name" value="ResIII"/>
    <property type="match status" value="1"/>
</dbReference>
<dbReference type="InterPro" id="IPR027417">
    <property type="entry name" value="P-loop_NTPase"/>
</dbReference>
<name>A0A6C0CCA6_9ZZZZ</name>
<reference evidence="5" key="1">
    <citation type="journal article" date="2020" name="Nature">
        <title>Giant virus diversity and host interactions through global metagenomics.</title>
        <authorList>
            <person name="Schulz F."/>
            <person name="Roux S."/>
            <person name="Paez-Espino D."/>
            <person name="Jungbluth S."/>
            <person name="Walsh D.A."/>
            <person name="Denef V.J."/>
            <person name="McMahon K.D."/>
            <person name="Konstantinidis K.T."/>
            <person name="Eloe-Fadrosh E.A."/>
            <person name="Kyrpides N.C."/>
            <person name="Woyke T."/>
        </authorList>
    </citation>
    <scope>NUCLEOTIDE SEQUENCE</scope>
    <source>
        <strain evidence="5">GVMAG-M-3300020192-26</strain>
    </source>
</reference>
<feature type="domain" description="Helicase ATP-binding" evidence="3">
    <location>
        <begin position="24"/>
        <end position="188"/>
    </location>
</feature>
<dbReference type="GO" id="GO:0016787">
    <property type="term" value="F:hydrolase activity"/>
    <property type="evidence" value="ECO:0007669"/>
    <property type="project" value="UniProtKB-KW"/>
</dbReference>
<evidence type="ECO:0000256" key="1">
    <source>
        <dbReference type="ARBA" id="ARBA00022801"/>
    </source>
</evidence>
<evidence type="ECO:0000313" key="5">
    <source>
        <dbReference type="EMBL" id="QHT01309.1"/>
    </source>
</evidence>
<accession>A0A6C0CCA6</accession>
<organism evidence="5">
    <name type="scientific">viral metagenome</name>
    <dbReference type="NCBI Taxonomy" id="1070528"/>
    <lineage>
        <taxon>unclassified sequences</taxon>
        <taxon>metagenomes</taxon>
        <taxon>organismal metagenomes</taxon>
    </lineage>
</organism>
<dbReference type="AlphaFoldDB" id="A0A6C0CCA6"/>
<dbReference type="SUPFAM" id="SSF52540">
    <property type="entry name" value="P-loop containing nucleoside triphosphate hydrolases"/>
    <property type="match status" value="2"/>
</dbReference>
<sequence length="506" mass="57613">MAFIDKSVAAKLLPFQPKHVENLIYSLTKYNRALDASDTGTGKTYTSIATAISMKLKLFVICPKSVITSWIKTFKILGAEYYGVANYESLQNCKYYDDKSNKKAKCPFIKRIVDIGSEKGEFTYVWNVPDDMIIVFDEAHRCKNPKTQCHLLLYTLAKTTAKILMLSATVSDKPENFAIAGYALGLYPHLRSANIWMTDASKRYDGDLCIGIHNAIYPEYASRMRIRDLGKLFPDNQIVANCYDMDNSKEIEKEYKLIEDEVARLKSKEDNSGCALSRILYARMRIEQLKVPTIIEETKKNIEEGNSVAIFVNFTQTLKLLADEFDTKCIIFGEQSMQERNKNIDDFNDDRSRLIICNIKSGGIGISLHDTHGQYPRVSIISPSYSAQDVLQSLGRIYRANTKTAVRQRIIYCSGTVEENICEKMKEKITNIAKLNDADTFGYQIDGLMDDPYGIGIDMHANLSDFDKLFLKIEVLNIKKERLTNEIKETDVEIQNLINRVNMMTN</sequence>
<dbReference type="GO" id="GO:0005524">
    <property type="term" value="F:ATP binding"/>
    <property type="evidence" value="ECO:0007669"/>
    <property type="project" value="InterPro"/>
</dbReference>
<dbReference type="Gene3D" id="3.40.50.300">
    <property type="entry name" value="P-loop containing nucleotide triphosphate hydrolases"/>
    <property type="match status" value="2"/>
</dbReference>
<evidence type="ECO:0000259" key="4">
    <source>
        <dbReference type="PROSITE" id="PS51194"/>
    </source>
</evidence>
<dbReference type="InterPro" id="IPR006935">
    <property type="entry name" value="Helicase/UvrB_N"/>
</dbReference>
<dbReference type="InterPro" id="IPR049730">
    <property type="entry name" value="SNF2/RAD54-like_C"/>
</dbReference>
<dbReference type="PANTHER" id="PTHR45629:SF7">
    <property type="entry name" value="DNA EXCISION REPAIR PROTEIN ERCC-6-RELATED"/>
    <property type="match status" value="1"/>
</dbReference>
<dbReference type="PANTHER" id="PTHR45629">
    <property type="entry name" value="SNF2/RAD54 FAMILY MEMBER"/>
    <property type="match status" value="1"/>
</dbReference>
<dbReference type="EMBL" id="MN739368">
    <property type="protein sequence ID" value="QHT01309.1"/>
    <property type="molecule type" value="Genomic_DNA"/>
</dbReference>
<evidence type="ECO:0000259" key="3">
    <source>
        <dbReference type="PROSITE" id="PS51192"/>
    </source>
</evidence>
<dbReference type="InterPro" id="IPR014001">
    <property type="entry name" value="Helicase_ATP-bd"/>
</dbReference>
<protein>
    <recommendedName>
        <fullName evidence="6">Helicase</fullName>
    </recommendedName>
</protein>
<evidence type="ECO:0008006" key="6">
    <source>
        <dbReference type="Google" id="ProtNLM"/>
    </source>
</evidence>
<dbReference type="InterPro" id="IPR001650">
    <property type="entry name" value="Helicase_C-like"/>
</dbReference>
<dbReference type="Pfam" id="PF00271">
    <property type="entry name" value="Helicase_C"/>
    <property type="match status" value="1"/>
</dbReference>